<sequence>AHSTLFALQAENMADNLRAELSIVAGPKESMDDGIRQGRGIEQADPSPEAGDRRRGCAMALAVSRPSMCAVVRKDGALVLGARRRGWAEV</sequence>
<feature type="region of interest" description="Disordered" evidence="1">
    <location>
        <begin position="28"/>
        <end position="53"/>
    </location>
</feature>
<accession>A0ABP0MVM9</accession>
<keyword evidence="3" id="KW-1185">Reference proteome</keyword>
<proteinExistence type="predicted"/>
<gene>
    <name evidence="2" type="ORF">CCMP2556_LOCUS27638</name>
</gene>
<name>A0ABP0MVM9_9DINO</name>
<reference evidence="2 3" key="1">
    <citation type="submission" date="2024-02" db="EMBL/GenBank/DDBJ databases">
        <authorList>
            <person name="Chen Y."/>
            <person name="Shah S."/>
            <person name="Dougan E. K."/>
            <person name="Thang M."/>
            <person name="Chan C."/>
        </authorList>
    </citation>
    <scope>NUCLEOTIDE SEQUENCE [LARGE SCALE GENOMIC DNA]</scope>
</reference>
<evidence type="ECO:0000313" key="2">
    <source>
        <dbReference type="EMBL" id="CAK9055572.1"/>
    </source>
</evidence>
<organism evidence="2 3">
    <name type="scientific">Durusdinium trenchii</name>
    <dbReference type="NCBI Taxonomy" id="1381693"/>
    <lineage>
        <taxon>Eukaryota</taxon>
        <taxon>Sar</taxon>
        <taxon>Alveolata</taxon>
        <taxon>Dinophyceae</taxon>
        <taxon>Suessiales</taxon>
        <taxon>Symbiodiniaceae</taxon>
        <taxon>Durusdinium</taxon>
    </lineage>
</organism>
<dbReference type="EMBL" id="CAXAMN010020025">
    <property type="protein sequence ID" value="CAK9055572.1"/>
    <property type="molecule type" value="Genomic_DNA"/>
</dbReference>
<evidence type="ECO:0000313" key="3">
    <source>
        <dbReference type="Proteomes" id="UP001642484"/>
    </source>
</evidence>
<protein>
    <recommendedName>
        <fullName evidence="4">Late endosomal/lysosomal adaptor and MAPK and MTOR activator 5</fullName>
    </recommendedName>
</protein>
<feature type="non-terminal residue" evidence="2">
    <location>
        <position position="1"/>
    </location>
</feature>
<dbReference type="Proteomes" id="UP001642484">
    <property type="component" value="Unassembled WGS sequence"/>
</dbReference>
<evidence type="ECO:0000256" key="1">
    <source>
        <dbReference type="SAM" id="MobiDB-lite"/>
    </source>
</evidence>
<comment type="caution">
    <text evidence="2">The sequence shown here is derived from an EMBL/GenBank/DDBJ whole genome shotgun (WGS) entry which is preliminary data.</text>
</comment>
<evidence type="ECO:0008006" key="4">
    <source>
        <dbReference type="Google" id="ProtNLM"/>
    </source>
</evidence>